<dbReference type="Pfam" id="PF00069">
    <property type="entry name" value="Pkinase"/>
    <property type="match status" value="1"/>
</dbReference>
<feature type="domain" description="Protein kinase" evidence="5">
    <location>
        <begin position="66"/>
        <end position="306"/>
    </location>
</feature>
<dbReference type="PANTHER" id="PTHR43289:SF6">
    <property type="entry name" value="SERINE_THREONINE-PROTEIN KINASE NEKL-3"/>
    <property type="match status" value="1"/>
</dbReference>
<protein>
    <submittedName>
        <fullName evidence="6">Serine/threonine-protein kinase</fullName>
    </submittedName>
</protein>
<organism evidence="6 7">
    <name type="scientific">Rhizobium tumorigenes</name>
    <dbReference type="NCBI Taxonomy" id="2041385"/>
    <lineage>
        <taxon>Bacteria</taxon>
        <taxon>Pseudomonadati</taxon>
        <taxon>Pseudomonadota</taxon>
        <taxon>Alphaproteobacteria</taxon>
        <taxon>Hyphomicrobiales</taxon>
        <taxon>Rhizobiaceae</taxon>
        <taxon>Rhizobium/Agrobacterium group</taxon>
        <taxon>Rhizobium</taxon>
    </lineage>
</organism>
<gene>
    <name evidence="6" type="ORF">PR017_23865</name>
</gene>
<dbReference type="SUPFAM" id="SSF56112">
    <property type="entry name" value="Protein kinase-like (PK-like)"/>
    <property type="match status" value="1"/>
</dbReference>
<evidence type="ECO:0000256" key="1">
    <source>
        <dbReference type="ARBA" id="ARBA00022679"/>
    </source>
</evidence>
<evidence type="ECO:0000259" key="5">
    <source>
        <dbReference type="PROSITE" id="PS50011"/>
    </source>
</evidence>
<dbReference type="PANTHER" id="PTHR43289">
    <property type="entry name" value="MITOGEN-ACTIVATED PROTEIN KINASE KINASE KINASE 20-RELATED"/>
    <property type="match status" value="1"/>
</dbReference>
<keyword evidence="7" id="KW-1185">Reference proteome</keyword>
<dbReference type="KEGG" id="rtu:PR017_23865"/>
<dbReference type="Gene3D" id="1.10.510.10">
    <property type="entry name" value="Transferase(Phosphotransferase) domain 1"/>
    <property type="match status" value="1"/>
</dbReference>
<keyword evidence="4" id="KW-0067">ATP-binding</keyword>
<sequence length="306" mass="33394">MADNTPSGFHEVQQRFAALWQSLVTDGTRPRPAPERRGLLDQVRCALDRGEERLSDRQTAHIANTFKLEDKIHEGTSTVVHRARHRDLGTYHAVKMLKDCHAGDPVAARLLLHEAEIGLALRHPHIVATQALLRLEDGRPALVFEWCSQSLSDRLREGSIAIAEIFDITRSVLSALDGVHEAGWVHCDLSPANLLFDGDRPGRIRLADFGVAVAVGTRQSELDLSFAGQPDFAAPEQIAGKPLDARCDLYAAGRLLSLLLERCDGASEDISISALRAFAAQLTRSNPADRPENAKAAQAVLGGFQV</sequence>
<evidence type="ECO:0000313" key="7">
    <source>
        <dbReference type="Proteomes" id="UP000249499"/>
    </source>
</evidence>
<dbReference type="GO" id="GO:0004674">
    <property type="term" value="F:protein serine/threonine kinase activity"/>
    <property type="evidence" value="ECO:0007669"/>
    <property type="project" value="TreeGrafter"/>
</dbReference>
<keyword evidence="3 6" id="KW-0418">Kinase</keyword>
<name>A0AAF1KTD2_9HYPH</name>
<evidence type="ECO:0000313" key="6">
    <source>
        <dbReference type="EMBL" id="WFR98738.1"/>
    </source>
</evidence>
<dbReference type="RefSeq" id="WP_111217226.1">
    <property type="nucleotide sequence ID" value="NZ_CP117258.1"/>
</dbReference>
<dbReference type="InterPro" id="IPR011009">
    <property type="entry name" value="Kinase-like_dom_sf"/>
</dbReference>
<dbReference type="CDD" id="cd14014">
    <property type="entry name" value="STKc_PknB_like"/>
    <property type="match status" value="1"/>
</dbReference>
<keyword evidence="2" id="KW-0547">Nucleotide-binding</keyword>
<proteinExistence type="predicted"/>
<evidence type="ECO:0000256" key="3">
    <source>
        <dbReference type="ARBA" id="ARBA00022777"/>
    </source>
</evidence>
<dbReference type="PROSITE" id="PS50011">
    <property type="entry name" value="PROTEIN_KINASE_DOM"/>
    <property type="match status" value="1"/>
</dbReference>
<reference evidence="6 7" key="1">
    <citation type="journal article" date="2018" name="Sci. Rep.">
        <title>Rhizobium tumorigenes sp. nov., a novel plant tumorigenic bacterium isolated from cane gall tumors on thornless blackberry.</title>
        <authorList>
            <person name="Kuzmanovi N."/>
            <person name="Smalla K."/>
            <person name="Gronow S."/>
            <person name="PuBawska J."/>
        </authorList>
    </citation>
    <scope>NUCLEOTIDE SEQUENCE [LARGE SCALE GENOMIC DNA]</scope>
    <source>
        <strain evidence="6 7">1078</strain>
    </source>
</reference>
<evidence type="ECO:0000256" key="2">
    <source>
        <dbReference type="ARBA" id="ARBA00022741"/>
    </source>
</evidence>
<evidence type="ECO:0000256" key="4">
    <source>
        <dbReference type="ARBA" id="ARBA00022840"/>
    </source>
</evidence>
<dbReference type="GO" id="GO:0005524">
    <property type="term" value="F:ATP binding"/>
    <property type="evidence" value="ECO:0007669"/>
    <property type="project" value="UniProtKB-KW"/>
</dbReference>
<dbReference type="AlphaFoldDB" id="A0AAF1KTD2"/>
<reference evidence="7" key="2">
    <citation type="journal article" date="2023" name="MicrobiologyOpen">
        <title>Genomics of the tumorigenes clade of the family Rhizobiaceae and description of Rhizobium rhododendri sp. nov.</title>
        <authorList>
            <person name="Kuzmanovic N."/>
            <person name="diCenzo G.C."/>
            <person name="Bunk B."/>
            <person name="Sproeer C."/>
            <person name="Fruehling A."/>
            <person name="Neumann-Schaal M."/>
            <person name="Overmann J."/>
            <person name="Smalla K."/>
        </authorList>
    </citation>
    <scope>NUCLEOTIDE SEQUENCE [LARGE SCALE GENOMIC DNA]</scope>
    <source>
        <strain evidence="7">1078</strain>
        <plasmid evidence="7">unnamed1</plasmid>
    </source>
</reference>
<dbReference type="Proteomes" id="UP000249499">
    <property type="component" value="Plasmid unnamed1"/>
</dbReference>
<accession>A0AAF1KTD2</accession>
<geneLocation type="plasmid" evidence="6 7">
    <name>unnamed1</name>
</geneLocation>
<keyword evidence="1" id="KW-0808">Transferase</keyword>
<keyword evidence="6" id="KW-0614">Plasmid</keyword>
<dbReference type="InterPro" id="IPR000719">
    <property type="entry name" value="Prot_kinase_dom"/>
</dbReference>
<dbReference type="EMBL" id="CP117258">
    <property type="protein sequence ID" value="WFR98738.1"/>
    <property type="molecule type" value="Genomic_DNA"/>
</dbReference>